<dbReference type="PANTHER" id="PTHR11717:SF7">
    <property type="entry name" value="LOW MOLECULAR WEIGHT PHOSPHOTYROSINE PROTEIN PHOSPHATASE"/>
    <property type="match status" value="1"/>
</dbReference>
<dbReference type="OrthoDB" id="9784339at2"/>
<dbReference type="Pfam" id="PF01451">
    <property type="entry name" value="LMWPc"/>
    <property type="match status" value="1"/>
</dbReference>
<dbReference type="InterPro" id="IPR023485">
    <property type="entry name" value="Ptyr_pPase"/>
</dbReference>
<proteinExistence type="inferred from homology"/>
<keyword evidence="8" id="KW-1185">Reference proteome</keyword>
<evidence type="ECO:0000313" key="8">
    <source>
        <dbReference type="Proteomes" id="UP000248863"/>
    </source>
</evidence>
<dbReference type="InterPro" id="IPR050438">
    <property type="entry name" value="LMW_PTPase"/>
</dbReference>
<keyword evidence="4" id="KW-0904">Protein phosphatase</keyword>
<feature type="domain" description="Phosphotyrosine protein phosphatase I" evidence="6">
    <location>
        <begin position="8"/>
        <end position="155"/>
    </location>
</feature>
<reference evidence="7 8" key="1">
    <citation type="submission" date="2017-07" db="EMBL/GenBank/DDBJ databases">
        <title>Draft Genome Sequences of Select Purple Nonsulfur Bacteria.</title>
        <authorList>
            <person name="Lasarre B."/>
            <person name="Mckinlay J.B."/>
        </authorList>
    </citation>
    <scope>NUCLEOTIDE SEQUENCE [LARGE SCALE GENOMIC DNA]</scope>
    <source>
        <strain evidence="7 8">DSM 11907</strain>
    </source>
</reference>
<evidence type="ECO:0000313" key="7">
    <source>
        <dbReference type="EMBL" id="RAI38333.1"/>
    </source>
</evidence>
<evidence type="ECO:0000259" key="6">
    <source>
        <dbReference type="SMART" id="SM00226"/>
    </source>
</evidence>
<dbReference type="CDD" id="cd16343">
    <property type="entry name" value="LMWPTP"/>
    <property type="match status" value="1"/>
</dbReference>
<dbReference type="EMBL" id="NPEU01000131">
    <property type="protein sequence ID" value="RAI38333.1"/>
    <property type="molecule type" value="Genomic_DNA"/>
</dbReference>
<dbReference type="AlphaFoldDB" id="A0A327KLC4"/>
<dbReference type="InterPro" id="IPR036196">
    <property type="entry name" value="Ptyr_pPase_sf"/>
</dbReference>
<gene>
    <name evidence="7" type="ORF">CH338_13040</name>
</gene>
<dbReference type="Proteomes" id="UP000248863">
    <property type="component" value="Unassembled WGS sequence"/>
</dbReference>
<dbReference type="SUPFAM" id="SSF52788">
    <property type="entry name" value="Phosphotyrosine protein phosphatases I"/>
    <property type="match status" value="1"/>
</dbReference>
<dbReference type="GO" id="GO:0004725">
    <property type="term" value="F:protein tyrosine phosphatase activity"/>
    <property type="evidence" value="ECO:0007669"/>
    <property type="project" value="UniProtKB-EC"/>
</dbReference>
<comment type="similarity">
    <text evidence="1">Belongs to the low molecular weight phosphotyrosine protein phosphatase family.</text>
</comment>
<dbReference type="InterPro" id="IPR017867">
    <property type="entry name" value="Tyr_phospatase_low_mol_wt"/>
</dbReference>
<dbReference type="SMART" id="SM00226">
    <property type="entry name" value="LMWPc"/>
    <property type="match status" value="1"/>
</dbReference>
<dbReference type="Gene3D" id="3.40.50.2300">
    <property type="match status" value="1"/>
</dbReference>
<evidence type="ECO:0000256" key="1">
    <source>
        <dbReference type="ARBA" id="ARBA00011063"/>
    </source>
</evidence>
<dbReference type="PANTHER" id="PTHR11717">
    <property type="entry name" value="LOW MOLECULAR WEIGHT PROTEIN TYROSINE PHOSPHATASE"/>
    <property type="match status" value="1"/>
</dbReference>
<sequence length="159" mass="16887">MSSTPQKPAVLFVCLGNICRSPLAEGAFRAEAARLGLDVAVDSAGTGSWHVGEPPDRRAQAVARRYGVDIGQCRARQVTRDDFSRFTHVVALDESVLVTLQRIRPRDAAAEVALLLDYVGDRAGQGVADPYYGGDDGFEITWADVTSGAAALARRIAGG</sequence>
<organism evidence="7 8">
    <name type="scientific">Rhodoplanes elegans</name>
    <dbReference type="NCBI Taxonomy" id="29408"/>
    <lineage>
        <taxon>Bacteria</taxon>
        <taxon>Pseudomonadati</taxon>
        <taxon>Pseudomonadota</taxon>
        <taxon>Alphaproteobacteria</taxon>
        <taxon>Hyphomicrobiales</taxon>
        <taxon>Nitrobacteraceae</taxon>
        <taxon>Rhodoplanes</taxon>
    </lineage>
</organism>
<accession>A0A327KLC4</accession>
<dbReference type="EC" id="3.1.3.48" evidence="2"/>
<keyword evidence="3" id="KW-0378">Hydrolase</keyword>
<feature type="active site" description="Proton donor" evidence="5">
    <location>
        <position position="129"/>
    </location>
</feature>
<feature type="active site" evidence="5">
    <location>
        <position position="20"/>
    </location>
</feature>
<name>A0A327KLC4_9BRAD</name>
<protein>
    <recommendedName>
        <fullName evidence="2">protein-tyrosine-phosphatase</fullName>
        <ecNumber evidence="2">3.1.3.48</ecNumber>
    </recommendedName>
</protein>
<dbReference type="RefSeq" id="WP_111357603.1">
    <property type="nucleotide sequence ID" value="NZ_NHSK01000083.1"/>
</dbReference>
<evidence type="ECO:0000256" key="3">
    <source>
        <dbReference type="ARBA" id="ARBA00022801"/>
    </source>
</evidence>
<evidence type="ECO:0000256" key="4">
    <source>
        <dbReference type="ARBA" id="ARBA00022912"/>
    </source>
</evidence>
<feature type="active site" description="Nucleophile" evidence="5">
    <location>
        <position position="14"/>
    </location>
</feature>
<comment type="caution">
    <text evidence="7">The sequence shown here is derived from an EMBL/GenBank/DDBJ whole genome shotgun (WGS) entry which is preliminary data.</text>
</comment>
<dbReference type="PRINTS" id="PR00719">
    <property type="entry name" value="LMWPTPASE"/>
</dbReference>
<evidence type="ECO:0000256" key="5">
    <source>
        <dbReference type="PIRSR" id="PIRSR617867-1"/>
    </source>
</evidence>
<evidence type="ECO:0000256" key="2">
    <source>
        <dbReference type="ARBA" id="ARBA00013064"/>
    </source>
</evidence>